<evidence type="ECO:0000256" key="5">
    <source>
        <dbReference type="ARBA" id="ARBA00023136"/>
    </source>
</evidence>
<sequence>MNNKLKKLILILFVGIVILIGSKFISKNLDIYDLQKYISSFGILAPIIYITMFSIVPLTFFPDSILAIASGLVFGFYKGYIYTTIGALIGGSIAFFIARYLGHNLVKKISNDKLSKIERLIDNNGFYIIFLLRLIPLFPFDVISYGAGLTSVKYKHFIGATLLGTIPGIAVFTNIGAKSVNISTTGFYASIASLILLFIISIILKNKFLNKKLKEID</sequence>
<evidence type="ECO:0000256" key="1">
    <source>
        <dbReference type="ARBA" id="ARBA00004651"/>
    </source>
</evidence>
<dbReference type="Pfam" id="PF09335">
    <property type="entry name" value="VTT_dom"/>
    <property type="match status" value="1"/>
</dbReference>
<evidence type="ECO:0000256" key="6">
    <source>
        <dbReference type="RuleBase" id="RU366058"/>
    </source>
</evidence>
<feature type="transmembrane region" description="Helical" evidence="6">
    <location>
        <begin position="7"/>
        <end position="25"/>
    </location>
</feature>
<keyword evidence="2 6" id="KW-1003">Cell membrane</keyword>
<feature type="transmembrane region" description="Helical" evidence="6">
    <location>
        <begin position="157"/>
        <end position="175"/>
    </location>
</feature>
<feature type="transmembrane region" description="Helical" evidence="6">
    <location>
        <begin position="37"/>
        <end position="60"/>
    </location>
</feature>
<keyword evidence="5 6" id="KW-0472">Membrane</keyword>
<comment type="caution">
    <text evidence="8">The sequence shown here is derived from an EMBL/GenBank/DDBJ whole genome shotgun (WGS) entry which is preliminary data.</text>
</comment>
<feature type="transmembrane region" description="Helical" evidence="6">
    <location>
        <begin position="125"/>
        <end position="145"/>
    </location>
</feature>
<organism evidence="8 9">
    <name type="scientific">Romboutsia sedimentorum</name>
    <dbReference type="NCBI Taxonomy" id="1368474"/>
    <lineage>
        <taxon>Bacteria</taxon>
        <taxon>Bacillati</taxon>
        <taxon>Bacillota</taxon>
        <taxon>Clostridia</taxon>
        <taxon>Peptostreptococcales</taxon>
        <taxon>Peptostreptococcaceae</taxon>
        <taxon>Romboutsia</taxon>
    </lineage>
</organism>
<evidence type="ECO:0000256" key="3">
    <source>
        <dbReference type="ARBA" id="ARBA00022692"/>
    </source>
</evidence>
<dbReference type="RefSeq" id="WP_284133013.1">
    <property type="nucleotide sequence ID" value="NZ_JASKYM010000005.1"/>
</dbReference>
<dbReference type="InterPro" id="IPR032816">
    <property type="entry name" value="VTT_dom"/>
</dbReference>
<dbReference type="EMBL" id="JASKYM010000005">
    <property type="protein sequence ID" value="MDK2564080.1"/>
    <property type="molecule type" value="Genomic_DNA"/>
</dbReference>
<comment type="similarity">
    <text evidence="6">Belongs to the TVP38/TMEM64 family.</text>
</comment>
<evidence type="ECO:0000313" key="9">
    <source>
        <dbReference type="Proteomes" id="UP001301012"/>
    </source>
</evidence>
<keyword evidence="9" id="KW-1185">Reference proteome</keyword>
<proteinExistence type="inferred from homology"/>
<keyword evidence="3 6" id="KW-0812">Transmembrane</keyword>
<feature type="transmembrane region" description="Helical" evidence="6">
    <location>
        <begin position="80"/>
        <end position="101"/>
    </location>
</feature>
<evidence type="ECO:0000313" key="8">
    <source>
        <dbReference type="EMBL" id="MDK2564080.1"/>
    </source>
</evidence>
<keyword evidence="4 6" id="KW-1133">Transmembrane helix</keyword>
<protein>
    <recommendedName>
        <fullName evidence="6">TVP38/TMEM64 family membrane protein</fullName>
    </recommendedName>
</protein>
<dbReference type="PANTHER" id="PTHR12677">
    <property type="entry name" value="GOLGI APPARATUS MEMBRANE PROTEIN TVP38-RELATED"/>
    <property type="match status" value="1"/>
</dbReference>
<dbReference type="Proteomes" id="UP001301012">
    <property type="component" value="Unassembled WGS sequence"/>
</dbReference>
<feature type="domain" description="VTT" evidence="7">
    <location>
        <begin position="61"/>
        <end position="177"/>
    </location>
</feature>
<reference evidence="8 9" key="1">
    <citation type="submission" date="2023-05" db="EMBL/GenBank/DDBJ databases">
        <title>Rombocin, a short stable natural nisin variant, displays selective antimicrobial activity against Listeria monocytogenes and employs dual mode of action to kill target bacterial strains.</title>
        <authorList>
            <person name="Wambui J."/>
            <person name="Stephan R."/>
            <person name="Kuipers O.P."/>
        </authorList>
    </citation>
    <scope>NUCLEOTIDE SEQUENCE [LARGE SCALE GENOMIC DNA]</scope>
    <source>
        <strain evidence="8 9">RC002</strain>
    </source>
</reference>
<dbReference type="PANTHER" id="PTHR12677:SF59">
    <property type="entry name" value="GOLGI APPARATUS MEMBRANE PROTEIN TVP38-RELATED"/>
    <property type="match status" value="1"/>
</dbReference>
<feature type="transmembrane region" description="Helical" evidence="6">
    <location>
        <begin position="187"/>
        <end position="204"/>
    </location>
</feature>
<dbReference type="InterPro" id="IPR015414">
    <property type="entry name" value="TMEM64"/>
</dbReference>
<comment type="subcellular location">
    <subcellularLocation>
        <location evidence="1 6">Cell membrane</location>
        <topology evidence="1 6">Multi-pass membrane protein</topology>
    </subcellularLocation>
</comment>
<evidence type="ECO:0000256" key="2">
    <source>
        <dbReference type="ARBA" id="ARBA00022475"/>
    </source>
</evidence>
<accession>A0ABT7EAY9</accession>
<gene>
    <name evidence="8" type="ORF">QOZ84_11005</name>
</gene>
<evidence type="ECO:0000259" key="7">
    <source>
        <dbReference type="Pfam" id="PF09335"/>
    </source>
</evidence>
<name>A0ABT7EAY9_9FIRM</name>
<evidence type="ECO:0000256" key="4">
    <source>
        <dbReference type="ARBA" id="ARBA00022989"/>
    </source>
</evidence>